<dbReference type="Proteomes" id="UP000726105">
    <property type="component" value="Unassembled WGS sequence"/>
</dbReference>
<keyword evidence="3 9" id="KW-0813">Transport</keyword>
<evidence type="ECO:0000256" key="2">
    <source>
        <dbReference type="ARBA" id="ARBA00007783"/>
    </source>
</evidence>
<evidence type="ECO:0000313" key="11">
    <source>
        <dbReference type="EMBL" id="MBK6301147.1"/>
    </source>
</evidence>
<gene>
    <name evidence="11" type="ORF">IPF40_08865</name>
    <name evidence="12" type="ORF">IPI13_01445</name>
</gene>
<dbReference type="PROSITE" id="PS51012">
    <property type="entry name" value="ABC_TM2"/>
    <property type="match status" value="1"/>
</dbReference>
<evidence type="ECO:0000256" key="8">
    <source>
        <dbReference type="ARBA" id="ARBA00023136"/>
    </source>
</evidence>
<dbReference type="InterPro" id="IPR013525">
    <property type="entry name" value="ABC2_TM"/>
</dbReference>
<keyword evidence="6 9" id="KW-0812">Transmembrane</keyword>
<dbReference type="Pfam" id="PF01061">
    <property type="entry name" value="ABC2_membrane"/>
    <property type="match status" value="1"/>
</dbReference>
<evidence type="ECO:0000313" key="13">
    <source>
        <dbReference type="Proteomes" id="UP000718281"/>
    </source>
</evidence>
<evidence type="ECO:0000256" key="6">
    <source>
        <dbReference type="ARBA" id="ARBA00022692"/>
    </source>
</evidence>
<feature type="domain" description="ABC transmembrane type-2" evidence="10">
    <location>
        <begin position="45"/>
        <end position="265"/>
    </location>
</feature>
<dbReference type="EMBL" id="JADJIB010000001">
    <property type="protein sequence ID" value="MBK7271875.1"/>
    <property type="molecule type" value="Genomic_DNA"/>
</dbReference>
<comment type="similarity">
    <text evidence="2 9">Belongs to the ABC-2 integral membrane protein family.</text>
</comment>
<reference evidence="13 14" key="1">
    <citation type="submission" date="2020-10" db="EMBL/GenBank/DDBJ databases">
        <title>Connecting structure to function with the recovery of over 1000 high-quality activated sludge metagenome-assembled genomes encoding full-length rRNA genes using long-read sequencing.</title>
        <authorList>
            <person name="Singleton C.M."/>
            <person name="Petriglieri F."/>
            <person name="Kristensen J.M."/>
            <person name="Kirkegaard R.H."/>
            <person name="Michaelsen T.Y."/>
            <person name="Andersen M.H."/>
            <person name="Karst S.M."/>
            <person name="Dueholm M.S."/>
            <person name="Nielsen P.H."/>
            <person name="Albertsen M."/>
        </authorList>
    </citation>
    <scope>NUCLEOTIDE SEQUENCE [LARGE SCALE GENOMIC DNA]</scope>
    <source>
        <strain evidence="11">AalE_18-Q3-R2-46_BAT3C.188</strain>
        <strain evidence="12">Ega_18-Q3-R5-49_MAXAC.001</strain>
    </source>
</reference>
<protein>
    <recommendedName>
        <fullName evidence="9">Transport permease protein</fullName>
    </recommendedName>
</protein>
<dbReference type="GO" id="GO:0015920">
    <property type="term" value="P:lipopolysaccharide transport"/>
    <property type="evidence" value="ECO:0007669"/>
    <property type="project" value="TreeGrafter"/>
</dbReference>
<feature type="transmembrane region" description="Helical" evidence="9">
    <location>
        <begin position="185"/>
        <end position="206"/>
    </location>
</feature>
<evidence type="ECO:0000256" key="7">
    <source>
        <dbReference type="ARBA" id="ARBA00022989"/>
    </source>
</evidence>
<organism evidence="11 13">
    <name type="scientific">Candidatus Phosphoribacter hodrii</name>
    <dbReference type="NCBI Taxonomy" id="2953743"/>
    <lineage>
        <taxon>Bacteria</taxon>
        <taxon>Bacillati</taxon>
        <taxon>Actinomycetota</taxon>
        <taxon>Actinomycetes</taxon>
        <taxon>Micrococcales</taxon>
        <taxon>Dermatophilaceae</taxon>
        <taxon>Candidatus Phosphoribacter</taxon>
    </lineage>
</organism>
<sequence length="273" mass="30074">MAPHTVIGPPGPLHLPRWSELWEAREVLWRFGQRDILLRYRQTLIGVAWVILQPIVTAGVFALVFGRVAQLPTGGIPYFLFGYVGTLLWTVFASTVNRAAGSLVSNQALVSKVFFPRLLVPLSTCVSVLVDFLVALVIGFGLLWWFGVWPGWAILTIPVWVTLCVALAMGIGLAAAAIMVRYRDIAYVLPWAVQTLLYASPVAYSLEAVPDAVRPYLLANPLTWVLEGMRWAMLGSAAPPVWQIVGAVVVSGLVLFAGLLVFQRYEREFADLI</sequence>
<keyword evidence="4 9" id="KW-1003">Cell membrane</keyword>
<feature type="transmembrane region" description="Helical" evidence="9">
    <location>
        <begin position="78"/>
        <end position="97"/>
    </location>
</feature>
<evidence type="ECO:0000256" key="9">
    <source>
        <dbReference type="RuleBase" id="RU361157"/>
    </source>
</evidence>
<feature type="transmembrane region" description="Helical" evidence="9">
    <location>
        <begin position="44"/>
        <end position="66"/>
    </location>
</feature>
<feature type="transmembrane region" description="Helical" evidence="9">
    <location>
        <begin position="152"/>
        <end position="178"/>
    </location>
</feature>
<feature type="transmembrane region" description="Helical" evidence="9">
    <location>
        <begin position="118"/>
        <end position="146"/>
    </location>
</feature>
<comment type="subcellular location">
    <subcellularLocation>
        <location evidence="1">Cell inner membrane</location>
        <topology evidence="1">Multi-pass membrane protein</topology>
    </subcellularLocation>
    <subcellularLocation>
        <location evidence="9">Cell membrane</location>
        <topology evidence="9">Multi-pass membrane protein</topology>
    </subcellularLocation>
</comment>
<name>A0A934X4X6_9MICO</name>
<evidence type="ECO:0000256" key="1">
    <source>
        <dbReference type="ARBA" id="ARBA00004429"/>
    </source>
</evidence>
<dbReference type="GO" id="GO:0140359">
    <property type="term" value="F:ABC-type transporter activity"/>
    <property type="evidence" value="ECO:0007669"/>
    <property type="project" value="InterPro"/>
</dbReference>
<dbReference type="AlphaFoldDB" id="A0A934X4X6"/>
<dbReference type="EMBL" id="JADIXZ010000004">
    <property type="protein sequence ID" value="MBK6301147.1"/>
    <property type="molecule type" value="Genomic_DNA"/>
</dbReference>
<evidence type="ECO:0000259" key="10">
    <source>
        <dbReference type="PROSITE" id="PS51012"/>
    </source>
</evidence>
<comment type="caution">
    <text evidence="11">The sequence shown here is derived from an EMBL/GenBank/DDBJ whole genome shotgun (WGS) entry which is preliminary data.</text>
</comment>
<evidence type="ECO:0000313" key="14">
    <source>
        <dbReference type="Proteomes" id="UP000726105"/>
    </source>
</evidence>
<dbReference type="InterPro" id="IPR047817">
    <property type="entry name" value="ABC2_TM_bact-type"/>
</dbReference>
<dbReference type="GO" id="GO:0005886">
    <property type="term" value="C:plasma membrane"/>
    <property type="evidence" value="ECO:0007669"/>
    <property type="project" value="UniProtKB-SubCell"/>
</dbReference>
<evidence type="ECO:0000256" key="4">
    <source>
        <dbReference type="ARBA" id="ARBA00022475"/>
    </source>
</evidence>
<evidence type="ECO:0000313" key="12">
    <source>
        <dbReference type="EMBL" id="MBK7271875.1"/>
    </source>
</evidence>
<keyword evidence="5" id="KW-0997">Cell inner membrane</keyword>
<dbReference type="PANTHER" id="PTHR30413">
    <property type="entry name" value="INNER MEMBRANE TRANSPORT PERMEASE"/>
    <property type="match status" value="1"/>
</dbReference>
<dbReference type="Proteomes" id="UP000718281">
    <property type="component" value="Unassembled WGS sequence"/>
</dbReference>
<accession>A0A934X4X6</accession>
<dbReference type="PANTHER" id="PTHR30413:SF8">
    <property type="entry name" value="TRANSPORT PERMEASE PROTEIN"/>
    <property type="match status" value="1"/>
</dbReference>
<evidence type="ECO:0000256" key="5">
    <source>
        <dbReference type="ARBA" id="ARBA00022519"/>
    </source>
</evidence>
<keyword evidence="8 9" id="KW-0472">Membrane</keyword>
<feature type="transmembrane region" description="Helical" evidence="9">
    <location>
        <begin position="241"/>
        <end position="262"/>
    </location>
</feature>
<evidence type="ECO:0000256" key="3">
    <source>
        <dbReference type="ARBA" id="ARBA00022448"/>
    </source>
</evidence>
<proteinExistence type="inferred from homology"/>
<keyword evidence="7 9" id="KW-1133">Transmembrane helix</keyword>